<evidence type="ECO:0000313" key="3">
    <source>
        <dbReference type="Proteomes" id="UP000092544"/>
    </source>
</evidence>
<evidence type="ECO:0008006" key="4">
    <source>
        <dbReference type="Google" id="ProtNLM"/>
    </source>
</evidence>
<organism evidence="2 3">
    <name type="scientific">Marinomonas spartinae</name>
    <dbReference type="NCBI Taxonomy" id="1792290"/>
    <lineage>
        <taxon>Bacteria</taxon>
        <taxon>Pseudomonadati</taxon>
        <taxon>Pseudomonadota</taxon>
        <taxon>Gammaproteobacteria</taxon>
        <taxon>Oceanospirillales</taxon>
        <taxon>Oceanospirillaceae</taxon>
        <taxon>Marinomonas</taxon>
    </lineage>
</organism>
<dbReference type="Gene3D" id="3.90.1580.10">
    <property type="entry name" value="paralog of FGE (formylglycine-generating enzyme)"/>
    <property type="match status" value="1"/>
</dbReference>
<keyword evidence="3" id="KW-1185">Reference proteome</keyword>
<name>A0A1A8T8W1_9GAMM</name>
<dbReference type="InterPro" id="IPR016187">
    <property type="entry name" value="CTDL_fold"/>
</dbReference>
<dbReference type="EMBL" id="FLOB01000002">
    <property type="protein sequence ID" value="SBS29127.1"/>
    <property type="molecule type" value="Genomic_DNA"/>
</dbReference>
<dbReference type="STRING" id="1792290.MSP8886_01449"/>
<feature type="region of interest" description="Disordered" evidence="1">
    <location>
        <begin position="304"/>
        <end position="327"/>
    </location>
</feature>
<protein>
    <recommendedName>
        <fullName evidence="4">Formylglycine-generating sulfatase enzyme</fullName>
    </recommendedName>
</protein>
<gene>
    <name evidence="2" type="ORF">MSP8886_01449</name>
</gene>
<dbReference type="SUPFAM" id="SSF56436">
    <property type="entry name" value="C-type lectin-like"/>
    <property type="match status" value="1"/>
</dbReference>
<dbReference type="InterPro" id="IPR042095">
    <property type="entry name" value="SUMF_sf"/>
</dbReference>
<evidence type="ECO:0000256" key="1">
    <source>
        <dbReference type="SAM" id="MobiDB-lite"/>
    </source>
</evidence>
<dbReference type="RefSeq" id="WP_067014143.1">
    <property type="nucleotide sequence ID" value="NZ_FLOB01000002.1"/>
</dbReference>
<dbReference type="Proteomes" id="UP000092544">
    <property type="component" value="Unassembled WGS sequence"/>
</dbReference>
<accession>A0A1A8T8W1</accession>
<dbReference type="AlphaFoldDB" id="A0A1A8T8W1"/>
<evidence type="ECO:0000313" key="2">
    <source>
        <dbReference type="EMBL" id="SBS29127.1"/>
    </source>
</evidence>
<proteinExistence type="predicted"/>
<sequence length="490" mass="52672">MANWLYLPSISVAFGDVTVSVGGSVDLSGVKSGWALIVNGAPTEIASGTSIDGSGNSTLSLAKPWSMATVTNQPAAVQPTGAPFLEGIAALRETNEFAAKTHQVLEEMVTQDKDVAITDASGTTHTFASLVKLDREIAEQRSSLENDYAEKTESLTISATMGYRNAVERISGGKRTLITDAFSNLEEMCVIGRRNYEDLDLPELNLGTGIMTAFLTNGAPRSEVFISPYQSTSVDGKLAGVGGQYPTGSLNFDQMKAMYKAKGAGWHMISMHEWELLRLISLKFNPEITGNTYYGRSHARRYESATRQDGKAPGDTSSYGYTRAGAGPSSWSHDGTDYGVFDLVGNKWEWVDQFKLLEGEIICTSDNQPELDESLWTRQGIYYDNATGVPKLSTAVTSRSDGSQYSYSALNSNVTKDASYTGNELMRRLGVEHAAPSSEGGIWVRNVGERFPIRGGSSGYAGAAGPSALSVTDPRSNVSSSIVSRSAYFA</sequence>
<dbReference type="OrthoDB" id="9768004at2"/>
<reference evidence="2 3" key="1">
    <citation type="submission" date="2016-06" db="EMBL/GenBank/DDBJ databases">
        <authorList>
            <person name="Kjaerup R.B."/>
            <person name="Dalgaard T.S."/>
            <person name="Juul-Madsen H.R."/>
        </authorList>
    </citation>
    <scope>NUCLEOTIDE SEQUENCE [LARGE SCALE GENOMIC DNA]</scope>
    <source>
        <strain evidence="2 3">CECT 8886</strain>
    </source>
</reference>